<protein>
    <recommendedName>
        <fullName evidence="10">SRCR domain-containing protein</fullName>
    </recommendedName>
</protein>
<dbReference type="PROSITE" id="PS50287">
    <property type="entry name" value="SRCR_2"/>
    <property type="match status" value="2"/>
</dbReference>
<dbReference type="FunFam" id="3.10.250.10:FF:000016">
    <property type="entry name" value="Scavenger receptor cysteine-rich protein type 12"/>
    <property type="match status" value="1"/>
</dbReference>
<feature type="domain" description="SRCR" evidence="10">
    <location>
        <begin position="10"/>
        <end position="86"/>
    </location>
</feature>
<dbReference type="SUPFAM" id="SSF56487">
    <property type="entry name" value="SRCR-like"/>
    <property type="match status" value="2"/>
</dbReference>
<organism evidence="11 12">
    <name type="scientific">Desmophyllum pertusum</name>
    <dbReference type="NCBI Taxonomy" id="174260"/>
    <lineage>
        <taxon>Eukaryota</taxon>
        <taxon>Metazoa</taxon>
        <taxon>Cnidaria</taxon>
        <taxon>Anthozoa</taxon>
        <taxon>Hexacorallia</taxon>
        <taxon>Scleractinia</taxon>
        <taxon>Caryophylliina</taxon>
        <taxon>Caryophylliidae</taxon>
        <taxon>Desmophyllum</taxon>
    </lineage>
</organism>
<evidence type="ECO:0000313" key="11">
    <source>
        <dbReference type="EMBL" id="KAJ7323795.1"/>
    </source>
</evidence>
<feature type="domain" description="SRCR" evidence="10">
    <location>
        <begin position="101"/>
        <end position="203"/>
    </location>
</feature>
<comment type="subcellular location">
    <subcellularLocation>
        <location evidence="1">Membrane</location>
        <topology evidence="1">Single-pass membrane protein</topology>
    </subcellularLocation>
</comment>
<keyword evidence="12" id="KW-1185">Reference proteome</keyword>
<evidence type="ECO:0000256" key="9">
    <source>
        <dbReference type="PROSITE-ProRule" id="PRU00196"/>
    </source>
</evidence>
<dbReference type="AlphaFoldDB" id="A0A9X0CEW4"/>
<gene>
    <name evidence="11" type="ORF">OS493_030585</name>
</gene>
<dbReference type="PANTHER" id="PTHR19331">
    <property type="entry name" value="SCAVENGER RECEPTOR DOMAIN-CONTAINING"/>
    <property type="match status" value="1"/>
</dbReference>
<dbReference type="PANTHER" id="PTHR19331:SF465">
    <property type="entry name" value="EGG PEPTIDE SPERACT RECEPTOR"/>
    <property type="match status" value="1"/>
</dbReference>
<evidence type="ECO:0000256" key="1">
    <source>
        <dbReference type="ARBA" id="ARBA00004167"/>
    </source>
</evidence>
<name>A0A9X0CEW4_9CNID</name>
<dbReference type="Proteomes" id="UP001163046">
    <property type="component" value="Unassembled WGS sequence"/>
</dbReference>
<dbReference type="InterPro" id="IPR036772">
    <property type="entry name" value="SRCR-like_dom_sf"/>
</dbReference>
<reference evidence="11" key="1">
    <citation type="submission" date="2023-01" db="EMBL/GenBank/DDBJ databases">
        <title>Genome assembly of the deep-sea coral Lophelia pertusa.</title>
        <authorList>
            <person name="Herrera S."/>
            <person name="Cordes E."/>
        </authorList>
    </citation>
    <scope>NUCLEOTIDE SEQUENCE</scope>
    <source>
        <strain evidence="11">USNM1676648</strain>
        <tissue evidence="11">Polyp</tissue>
    </source>
</reference>
<evidence type="ECO:0000256" key="5">
    <source>
        <dbReference type="ARBA" id="ARBA00022989"/>
    </source>
</evidence>
<evidence type="ECO:0000256" key="7">
    <source>
        <dbReference type="ARBA" id="ARBA00023157"/>
    </source>
</evidence>
<evidence type="ECO:0000256" key="2">
    <source>
        <dbReference type="ARBA" id="ARBA00022692"/>
    </source>
</evidence>
<evidence type="ECO:0000259" key="10">
    <source>
        <dbReference type="PROSITE" id="PS50287"/>
    </source>
</evidence>
<accession>A0A9X0CEW4</accession>
<keyword evidence="4" id="KW-0677">Repeat</keyword>
<dbReference type="OrthoDB" id="5981820at2759"/>
<dbReference type="Pfam" id="PF00530">
    <property type="entry name" value="SRCR"/>
    <property type="match status" value="2"/>
</dbReference>
<evidence type="ECO:0000256" key="3">
    <source>
        <dbReference type="ARBA" id="ARBA00022729"/>
    </source>
</evidence>
<keyword evidence="7 9" id="KW-1015">Disulfide bond</keyword>
<evidence type="ECO:0000256" key="8">
    <source>
        <dbReference type="ARBA" id="ARBA00023180"/>
    </source>
</evidence>
<keyword evidence="3" id="KW-0732">Signal</keyword>
<keyword evidence="5" id="KW-1133">Transmembrane helix</keyword>
<comment type="caution">
    <text evidence="9">Lacks conserved residue(s) required for the propagation of feature annotation.</text>
</comment>
<sequence>MSSCQEAFPLRFRVEKIPSLGTMKIYKNSTWQKLCTRSWDKDEEHLTCKTMGYSNNGVYDNGTQYTDNNNASNTSIHHNCSSLTKCGDNIDNKLQLCKVPVRLNGANIEYGGRVEVFYKGKWGKICPNKWDFNDVKVICRQLGFKGALAEFIGSDVKDEGNPFVMSGVTCTGGEPELAFCARIDGKLNIDCQKDDKGAEALCEPIPPIIQLFGPNKPIREGKQCQPDL</sequence>
<keyword evidence="6" id="KW-0472">Membrane</keyword>
<comment type="caution">
    <text evidence="11">The sequence shown here is derived from an EMBL/GenBank/DDBJ whole genome shotgun (WGS) entry which is preliminary data.</text>
</comment>
<dbReference type="Gene3D" id="3.10.250.10">
    <property type="entry name" value="SRCR-like domain"/>
    <property type="match status" value="2"/>
</dbReference>
<dbReference type="PRINTS" id="PR00258">
    <property type="entry name" value="SPERACTRCPTR"/>
</dbReference>
<keyword evidence="2" id="KW-0812">Transmembrane</keyword>
<dbReference type="GO" id="GO:0016020">
    <property type="term" value="C:membrane"/>
    <property type="evidence" value="ECO:0007669"/>
    <property type="project" value="UniProtKB-SubCell"/>
</dbReference>
<evidence type="ECO:0000313" key="12">
    <source>
        <dbReference type="Proteomes" id="UP001163046"/>
    </source>
</evidence>
<dbReference type="EMBL" id="MU827810">
    <property type="protein sequence ID" value="KAJ7323795.1"/>
    <property type="molecule type" value="Genomic_DNA"/>
</dbReference>
<evidence type="ECO:0000256" key="6">
    <source>
        <dbReference type="ARBA" id="ARBA00023136"/>
    </source>
</evidence>
<dbReference type="InterPro" id="IPR001190">
    <property type="entry name" value="SRCR"/>
</dbReference>
<keyword evidence="8" id="KW-0325">Glycoprotein</keyword>
<dbReference type="SMART" id="SM00202">
    <property type="entry name" value="SR"/>
    <property type="match status" value="1"/>
</dbReference>
<evidence type="ECO:0000256" key="4">
    <source>
        <dbReference type="ARBA" id="ARBA00022737"/>
    </source>
</evidence>
<proteinExistence type="predicted"/>
<feature type="disulfide bond" evidence="9">
    <location>
        <begin position="170"/>
        <end position="180"/>
    </location>
</feature>